<keyword evidence="3" id="KW-1185">Reference proteome</keyword>
<dbReference type="PANTHER" id="PTHR35731">
    <property type="entry name" value="8-AMINO-7-OXONONANOATE SYNTHASE"/>
    <property type="match status" value="1"/>
</dbReference>
<reference evidence="2" key="1">
    <citation type="journal article" date="2023" name="Plant Biotechnol. J.">
        <title>Chromosome-level wild Hevea brasiliensis genome provides new tools for genomic-assisted breeding and valuable loci to elevate rubber yield.</title>
        <authorList>
            <person name="Cheng H."/>
            <person name="Song X."/>
            <person name="Hu Y."/>
            <person name="Wu T."/>
            <person name="Yang Q."/>
            <person name="An Z."/>
            <person name="Feng S."/>
            <person name="Deng Z."/>
            <person name="Wu W."/>
            <person name="Zeng X."/>
            <person name="Tu M."/>
            <person name="Wang X."/>
            <person name="Huang H."/>
        </authorList>
    </citation>
    <scope>NUCLEOTIDE SEQUENCE</scope>
    <source>
        <strain evidence="2">MT/VB/25A 57/8</strain>
    </source>
</reference>
<evidence type="ECO:0000313" key="2">
    <source>
        <dbReference type="EMBL" id="KAJ9180606.1"/>
    </source>
</evidence>
<keyword evidence="1" id="KW-1133">Transmembrane helix</keyword>
<evidence type="ECO:0000313" key="3">
    <source>
        <dbReference type="Proteomes" id="UP001174677"/>
    </source>
</evidence>
<sequence length="232" mass="25330">MIALKAINVPSLSLSCGQKKIITLKAINASFLPPKQALFLTGRSTNLKDSTFCLCKSDDPDSKASPSEGDTHKQELLARIAMLEAQKICLSNSFAEEANAEFDRIGEDALKGLDEAGARVSMQAFEESAELNRIEIEENENKLADIEGQMVKDWNEGMFFKNLGQKAPIDKAKATVETERIKDLTKAKTGSNAKKNIYLALMAVPVMAIADSFIYSSPDWWKVAVLGAILVG</sequence>
<organism evidence="2 3">
    <name type="scientific">Hevea brasiliensis</name>
    <name type="common">Para rubber tree</name>
    <name type="synonym">Siphonia brasiliensis</name>
    <dbReference type="NCBI Taxonomy" id="3981"/>
    <lineage>
        <taxon>Eukaryota</taxon>
        <taxon>Viridiplantae</taxon>
        <taxon>Streptophyta</taxon>
        <taxon>Embryophyta</taxon>
        <taxon>Tracheophyta</taxon>
        <taxon>Spermatophyta</taxon>
        <taxon>Magnoliopsida</taxon>
        <taxon>eudicotyledons</taxon>
        <taxon>Gunneridae</taxon>
        <taxon>Pentapetalae</taxon>
        <taxon>rosids</taxon>
        <taxon>fabids</taxon>
        <taxon>Malpighiales</taxon>
        <taxon>Euphorbiaceae</taxon>
        <taxon>Crotonoideae</taxon>
        <taxon>Micrandreae</taxon>
        <taxon>Hevea</taxon>
    </lineage>
</organism>
<proteinExistence type="predicted"/>
<protein>
    <submittedName>
        <fullName evidence="2">Uncharacterized protein</fullName>
    </submittedName>
</protein>
<dbReference type="PANTHER" id="PTHR35731:SF1">
    <property type="entry name" value="8-AMINO-7-OXONONANOATE SYNTHASE"/>
    <property type="match status" value="1"/>
</dbReference>
<comment type="caution">
    <text evidence="2">The sequence shown here is derived from an EMBL/GenBank/DDBJ whole genome shotgun (WGS) entry which is preliminary data.</text>
</comment>
<keyword evidence="1" id="KW-0472">Membrane</keyword>
<keyword evidence="1" id="KW-0812">Transmembrane</keyword>
<dbReference type="PROSITE" id="PS51257">
    <property type="entry name" value="PROKAR_LIPOPROTEIN"/>
    <property type="match status" value="1"/>
</dbReference>
<name>A0ABQ9MNF4_HEVBR</name>
<gene>
    <name evidence="2" type="ORF">P3X46_008825</name>
</gene>
<accession>A0ABQ9MNF4</accession>
<feature type="transmembrane region" description="Helical" evidence="1">
    <location>
        <begin position="196"/>
        <end position="215"/>
    </location>
</feature>
<evidence type="ECO:0000256" key="1">
    <source>
        <dbReference type="SAM" id="Phobius"/>
    </source>
</evidence>
<dbReference type="EMBL" id="JARPOI010000005">
    <property type="protein sequence ID" value="KAJ9180606.1"/>
    <property type="molecule type" value="Genomic_DNA"/>
</dbReference>
<dbReference type="Proteomes" id="UP001174677">
    <property type="component" value="Chromosome 5"/>
</dbReference>